<dbReference type="Gene3D" id="2.40.160.10">
    <property type="entry name" value="Porin"/>
    <property type="match status" value="1"/>
</dbReference>
<gene>
    <name evidence="1" type="ORF">CK503_00615</name>
</gene>
<reference evidence="1 2" key="1">
    <citation type="submission" date="2017-08" db="EMBL/GenBank/DDBJ databases">
        <title>Aliifodinibius alkalisoli sp. nov., isolated from saline alkaline soil.</title>
        <authorList>
            <person name="Liu D."/>
            <person name="Zhang G."/>
        </authorList>
    </citation>
    <scope>NUCLEOTIDE SEQUENCE [LARGE SCALE GENOMIC DNA]</scope>
    <source>
        <strain evidence="1 2">WN023</strain>
    </source>
</reference>
<name>A0A2A2GDI1_9BACT</name>
<sequence>MAQHHNEDIEGENGFWFRRIYMTYSRDLNEAFSTRIRLEMNSAGDFQSGTEMIPNVKDAYLKWENENHQILAGISGSPLFGLSEDVWGYRSVEKSPQDLYDFGSSRDFGLAFKGQLGQAGNLTYHLFVGNGNGNKPDVDKGKKVSLALGYYLTEHFVIEGYGDVNSKTNDPNSYTAQLFSGYQSEKINIGALYSNQYEEGQLGLAARSLDLVSVFANFKISDKTKGFLRADHLFGGYMGGSENSYIPFSEDVESTFMVAGADFFLSDQVHLMPNIETIVYGENNQGISPDTDIIPRLTLFWNF</sequence>
<keyword evidence="2" id="KW-1185">Reference proteome</keyword>
<dbReference type="SUPFAM" id="SSF56935">
    <property type="entry name" value="Porins"/>
    <property type="match status" value="1"/>
</dbReference>
<comment type="caution">
    <text evidence="1">The sequence shown here is derived from an EMBL/GenBank/DDBJ whole genome shotgun (WGS) entry which is preliminary data.</text>
</comment>
<evidence type="ECO:0000313" key="2">
    <source>
        <dbReference type="Proteomes" id="UP000218831"/>
    </source>
</evidence>
<proteinExistence type="predicted"/>
<dbReference type="InterPro" id="IPR023614">
    <property type="entry name" value="Porin_dom_sf"/>
</dbReference>
<organism evidence="1 2">
    <name type="scientific">Fodinibius salipaludis</name>
    <dbReference type="NCBI Taxonomy" id="2032627"/>
    <lineage>
        <taxon>Bacteria</taxon>
        <taxon>Pseudomonadati</taxon>
        <taxon>Balneolota</taxon>
        <taxon>Balneolia</taxon>
        <taxon>Balneolales</taxon>
        <taxon>Balneolaceae</taxon>
        <taxon>Fodinibius</taxon>
    </lineage>
</organism>
<dbReference type="EMBL" id="NSKE01000001">
    <property type="protein sequence ID" value="PAU95601.1"/>
    <property type="molecule type" value="Genomic_DNA"/>
</dbReference>
<dbReference type="Proteomes" id="UP000218831">
    <property type="component" value="Unassembled WGS sequence"/>
</dbReference>
<dbReference type="AlphaFoldDB" id="A0A2A2GDI1"/>
<evidence type="ECO:0000313" key="1">
    <source>
        <dbReference type="EMBL" id="PAU95601.1"/>
    </source>
</evidence>
<accession>A0A2A2GDI1</accession>
<evidence type="ECO:0008006" key="3">
    <source>
        <dbReference type="Google" id="ProtNLM"/>
    </source>
</evidence>
<protein>
    <recommendedName>
        <fullName evidence="3">Alginate export domain-containing protein</fullName>
    </recommendedName>
</protein>